<proteinExistence type="predicted"/>
<dbReference type="KEGG" id="chyd:H4K34_13995"/>
<dbReference type="Proteomes" id="UP000516305">
    <property type="component" value="Chromosome"/>
</dbReference>
<accession>A0A7H0VCN2</accession>
<evidence type="ECO:0000313" key="3">
    <source>
        <dbReference type="Proteomes" id="UP000516305"/>
    </source>
</evidence>
<protein>
    <submittedName>
        <fullName evidence="2">Uncharacterized protein</fullName>
    </submittedName>
</protein>
<feature type="coiled-coil region" evidence="1">
    <location>
        <begin position="373"/>
        <end position="404"/>
    </location>
</feature>
<reference evidence="2 3" key="1">
    <citation type="submission" date="2020-08" db="EMBL/GenBank/DDBJ databases">
        <title>Croceimicrobium hydrocarbonivorans gen. nov., sp. nov., a novel marine bacterium isolated from a bacterial consortium that degrades polyethylene terephthalate.</title>
        <authorList>
            <person name="Liu R."/>
        </authorList>
    </citation>
    <scope>NUCLEOTIDE SEQUENCE [LARGE SCALE GENOMIC DNA]</scope>
    <source>
        <strain evidence="2 3">A20-9</strain>
    </source>
</reference>
<dbReference type="AlphaFoldDB" id="A0A7H0VCN2"/>
<name>A0A7H0VCN2_9FLAO</name>
<sequence>MLNRFSKFFALSLICGLTWQCQTDSKTALAHLKSHPSDPFKESMVESQYFDIDTKTNQVIEGKEGTVVLIPKGSFINAKGEPVLENVQLELAEALTLDQMILSNLTTTSGTDLLETDGMIYLKASANGEDLKIDPNNPIYIEIPTAERKAGMMAYKGLRDENGNMDWIEPKKLETFLQTVDLDLLNFYPKDFEATAAAGLPFRKHEELSKELVDSLYYSLNYNNPITLDRDTIVLNEAFNNPNSQIVNGEYTAESFSWHEEVALDTSSIRQSDSIVNCGVDPATIKTIRRPKFENSLIATREFEKRLQSIFFAKEGQILIDIYIENMDKNLWELDSMAANILGNDTLAKTFRQYQSEKLGKVENANQYASLLKNFYQDKLEEVKAELKALRDKYQAELKAKKAVAKTIADKYRKVLWKREKYRMERYGLLWSSQGWINIDRGPARKNWFPKKLELIVDNSESFDRIYSYVVYTSIKSIYRMNSIDSKTFFVGNKEDREMYMPQKSSARIISIAYIGEESYLGITEFETEVDNLLNLNLIVASKSEIEETLLEFDDYKQENSIEEDLKYMDFFYKENKRLAKLRSENKLMSALWAKAFPNCL</sequence>
<dbReference type="RefSeq" id="WP_210758012.1">
    <property type="nucleotide sequence ID" value="NZ_CP060139.1"/>
</dbReference>
<gene>
    <name evidence="2" type="ORF">H4K34_13995</name>
</gene>
<evidence type="ECO:0000256" key="1">
    <source>
        <dbReference type="SAM" id="Coils"/>
    </source>
</evidence>
<organism evidence="2 3">
    <name type="scientific">Croceimicrobium hydrocarbonivorans</name>
    <dbReference type="NCBI Taxonomy" id="2761580"/>
    <lineage>
        <taxon>Bacteria</taxon>
        <taxon>Pseudomonadati</taxon>
        <taxon>Bacteroidota</taxon>
        <taxon>Flavobacteriia</taxon>
        <taxon>Flavobacteriales</taxon>
        <taxon>Owenweeksiaceae</taxon>
        <taxon>Croceimicrobium</taxon>
    </lineage>
</organism>
<keyword evidence="1" id="KW-0175">Coiled coil</keyword>
<evidence type="ECO:0000313" key="2">
    <source>
        <dbReference type="EMBL" id="QNR23480.1"/>
    </source>
</evidence>
<dbReference type="EMBL" id="CP060139">
    <property type="protein sequence ID" value="QNR23480.1"/>
    <property type="molecule type" value="Genomic_DNA"/>
</dbReference>
<keyword evidence="3" id="KW-1185">Reference proteome</keyword>